<dbReference type="STRING" id="135739.BTO32_15260"/>
<sequence>MIYGAEALAALTVAESKLSRFQGRVILILVIFALGLLFWNVTLHATKPEPRLLAVTKDGRYQPLPLLDEPLESRQVLMDWVRRNIPDLYDWNYANFGAELNKMRDYVQQITLEEFADDLEASGILSKVQSEFLILRASITNEPLIVNETVINGRRVYVVEIPMRLVYDSGDVSAGKRRQINQDILFTAWIVRASILEYDAGLMLAKYSVKPM</sequence>
<evidence type="ECO:0000313" key="3">
    <source>
        <dbReference type="Proteomes" id="UP000189339"/>
    </source>
</evidence>
<evidence type="ECO:0000256" key="1">
    <source>
        <dbReference type="SAM" id="Phobius"/>
    </source>
</evidence>
<name>A0A1V2DPK5_9GAMM</name>
<protein>
    <submittedName>
        <fullName evidence="2">Type IV secretion protein IcmL</fullName>
    </submittedName>
</protein>
<keyword evidence="1" id="KW-1133">Transmembrane helix</keyword>
<dbReference type="OrthoDB" id="6367129at2"/>
<feature type="transmembrane region" description="Helical" evidence="1">
    <location>
        <begin position="25"/>
        <end position="43"/>
    </location>
</feature>
<organism evidence="2 3">
    <name type="scientific">Marinobacter lutaoensis</name>
    <dbReference type="NCBI Taxonomy" id="135739"/>
    <lineage>
        <taxon>Bacteria</taxon>
        <taxon>Pseudomonadati</taxon>
        <taxon>Pseudomonadota</taxon>
        <taxon>Gammaproteobacteria</taxon>
        <taxon>Pseudomonadales</taxon>
        <taxon>Marinobacteraceae</taxon>
        <taxon>Marinobacter</taxon>
    </lineage>
</organism>
<gene>
    <name evidence="2" type="ORF">BTO32_15260</name>
</gene>
<dbReference type="InterPro" id="IPR021055">
    <property type="entry name" value="T4BSS_IcmL/DotI"/>
</dbReference>
<evidence type="ECO:0000313" key="2">
    <source>
        <dbReference type="EMBL" id="ONF42564.1"/>
    </source>
</evidence>
<accession>A0A1V2DPK5</accession>
<dbReference type="AlphaFoldDB" id="A0A1V2DPK5"/>
<dbReference type="EMBL" id="MSCW01000009">
    <property type="protein sequence ID" value="ONF42564.1"/>
    <property type="molecule type" value="Genomic_DNA"/>
</dbReference>
<dbReference type="Proteomes" id="UP000189339">
    <property type="component" value="Unassembled WGS sequence"/>
</dbReference>
<keyword evidence="3" id="KW-1185">Reference proteome</keyword>
<keyword evidence="1" id="KW-0812">Transmembrane</keyword>
<keyword evidence="1" id="KW-0472">Membrane</keyword>
<dbReference type="Pfam" id="PF11393">
    <property type="entry name" value="T4BSS_DotI_IcmL"/>
    <property type="match status" value="1"/>
</dbReference>
<dbReference type="CDD" id="cd16385">
    <property type="entry name" value="IcmL"/>
    <property type="match status" value="1"/>
</dbReference>
<proteinExistence type="predicted"/>
<comment type="caution">
    <text evidence="2">The sequence shown here is derived from an EMBL/GenBank/DDBJ whole genome shotgun (WGS) entry which is preliminary data.</text>
</comment>
<reference evidence="2 3" key="1">
    <citation type="submission" date="2016-12" db="EMBL/GenBank/DDBJ databases">
        <title>Marinobacter lutaoensis whole genome sequencing.</title>
        <authorList>
            <person name="Verma A."/>
            <person name="Krishnamurthi S."/>
        </authorList>
    </citation>
    <scope>NUCLEOTIDE SEQUENCE [LARGE SCALE GENOMIC DNA]</scope>
    <source>
        <strain evidence="2 3">T5054</strain>
    </source>
</reference>